<dbReference type="Proteomes" id="UP001203665">
    <property type="component" value="Unassembled WGS sequence"/>
</dbReference>
<organism evidence="2 3">
    <name type="scientific">Alkalicoccobacillus plakortidis</name>
    <dbReference type="NCBI Taxonomy" id="444060"/>
    <lineage>
        <taxon>Bacteria</taxon>
        <taxon>Bacillati</taxon>
        <taxon>Bacillota</taxon>
        <taxon>Bacilli</taxon>
        <taxon>Bacillales</taxon>
        <taxon>Bacillaceae</taxon>
        <taxon>Alkalicoccobacillus</taxon>
    </lineage>
</organism>
<gene>
    <name evidence="2" type="ORF">NDM98_09435</name>
</gene>
<reference evidence="2" key="1">
    <citation type="submission" date="2022-06" db="EMBL/GenBank/DDBJ databases">
        <title>Alkalicoccobacillus porphyridii sp. nov., isolated from a marine red alga, Porphyridium purpureum and reclassification of Shouchella plakortidis and Shouchella gibsonii as Alkalicoccobacillus plakortidis comb. nov. and Alkalicoccobacillus gibsonii comb. nov.</title>
        <authorList>
            <person name="Kim K.H."/>
            <person name="Lee J.K."/>
            <person name="Han D.M."/>
            <person name="Baek J.H."/>
            <person name="Jeon C.O."/>
        </authorList>
    </citation>
    <scope>NUCLEOTIDE SEQUENCE</scope>
    <source>
        <strain evidence="2">DSM 19153</strain>
    </source>
</reference>
<name>A0ABT0XIF5_9BACI</name>
<proteinExistence type="predicted"/>
<feature type="domain" description="Flagellar hook-associated protein 2 N-terminal" evidence="1">
    <location>
        <begin position="9"/>
        <end position="70"/>
    </location>
</feature>
<evidence type="ECO:0000313" key="2">
    <source>
        <dbReference type="EMBL" id="MCM2675692.1"/>
    </source>
</evidence>
<evidence type="ECO:0000313" key="3">
    <source>
        <dbReference type="Proteomes" id="UP001203665"/>
    </source>
</evidence>
<dbReference type="RefSeq" id="WP_251606742.1">
    <property type="nucleotide sequence ID" value="NZ_JAMQJY010000001.1"/>
</dbReference>
<protein>
    <recommendedName>
        <fullName evidence="1">Flagellar hook-associated protein 2 N-terminal domain-containing protein</fullName>
    </recommendedName>
</protein>
<accession>A0ABT0XIF5</accession>
<keyword evidence="3" id="KW-1185">Reference proteome</keyword>
<dbReference type="Pfam" id="PF02465">
    <property type="entry name" value="FliD_N"/>
    <property type="match status" value="1"/>
</dbReference>
<dbReference type="EMBL" id="JAMQJY010000001">
    <property type="protein sequence ID" value="MCM2675692.1"/>
    <property type="molecule type" value="Genomic_DNA"/>
</dbReference>
<comment type="caution">
    <text evidence="2">The sequence shown here is derived from an EMBL/GenBank/DDBJ whole genome shotgun (WGS) entry which is preliminary data.</text>
</comment>
<sequence length="73" mass="8690">MMRLSGMATGMDIDQIVKDLMRAERMPLDKIVKTQSKLEWKMEDYREINLKLRTFSDSIFDTLMRSSVMKKEK</sequence>
<dbReference type="InterPro" id="IPR003481">
    <property type="entry name" value="FliD_N"/>
</dbReference>
<evidence type="ECO:0000259" key="1">
    <source>
        <dbReference type="Pfam" id="PF02465"/>
    </source>
</evidence>